<dbReference type="Proteomes" id="UP000295260">
    <property type="component" value="Unassembled WGS sequence"/>
</dbReference>
<organism evidence="1 2">
    <name type="scientific">Flavobacterium dankookense</name>
    <dbReference type="NCBI Taxonomy" id="706186"/>
    <lineage>
        <taxon>Bacteria</taxon>
        <taxon>Pseudomonadati</taxon>
        <taxon>Bacteroidota</taxon>
        <taxon>Flavobacteriia</taxon>
        <taxon>Flavobacteriales</taxon>
        <taxon>Flavobacteriaceae</taxon>
        <taxon>Flavobacterium</taxon>
    </lineage>
</organism>
<sequence>MMIKQYIVYIIQMFNFKLKEMNYKIIILKIFKENQTLGVHKLDRLFHDVVDFSISWVPILQEMREENLVKKNGYEITKKGIEYLQKNSN</sequence>
<gene>
    <name evidence="1" type="ORF">BC748_1069</name>
</gene>
<dbReference type="AlphaFoldDB" id="A0A4R6QDP5"/>
<comment type="caution">
    <text evidence="1">The sequence shown here is derived from an EMBL/GenBank/DDBJ whole genome shotgun (WGS) entry which is preliminary data.</text>
</comment>
<dbReference type="EMBL" id="SNXR01000012">
    <property type="protein sequence ID" value="TDP60096.1"/>
    <property type="molecule type" value="Genomic_DNA"/>
</dbReference>
<reference evidence="1 2" key="1">
    <citation type="submission" date="2019-03" db="EMBL/GenBank/DDBJ databases">
        <title>Genomic Encyclopedia of Archaeal and Bacterial Type Strains, Phase II (KMG-II): from individual species to whole genera.</title>
        <authorList>
            <person name="Goeker M."/>
        </authorList>
    </citation>
    <scope>NUCLEOTIDE SEQUENCE [LARGE SCALE GENOMIC DNA]</scope>
    <source>
        <strain evidence="1 2">DSM 25687</strain>
    </source>
</reference>
<evidence type="ECO:0000313" key="1">
    <source>
        <dbReference type="EMBL" id="TDP60096.1"/>
    </source>
</evidence>
<protein>
    <recommendedName>
        <fullName evidence="3">ArnR1-like winged helix-turn-helix domain-containing protein</fullName>
    </recommendedName>
</protein>
<accession>A0A4R6QDP5</accession>
<keyword evidence="2" id="KW-1185">Reference proteome</keyword>
<evidence type="ECO:0000313" key="2">
    <source>
        <dbReference type="Proteomes" id="UP000295260"/>
    </source>
</evidence>
<proteinExistence type="predicted"/>
<name>A0A4R6QDP5_9FLAO</name>
<evidence type="ECO:0008006" key="3">
    <source>
        <dbReference type="Google" id="ProtNLM"/>
    </source>
</evidence>